<dbReference type="PROSITE" id="PS50850">
    <property type="entry name" value="MFS"/>
    <property type="match status" value="1"/>
</dbReference>
<dbReference type="OrthoDB" id="440553at2759"/>
<feature type="transmembrane region" description="Helical" evidence="6">
    <location>
        <begin position="143"/>
        <end position="162"/>
    </location>
</feature>
<proteinExistence type="predicted"/>
<feature type="transmembrane region" description="Helical" evidence="6">
    <location>
        <begin position="349"/>
        <end position="373"/>
    </location>
</feature>
<dbReference type="InterPro" id="IPR036259">
    <property type="entry name" value="MFS_trans_sf"/>
</dbReference>
<dbReference type="PANTHER" id="PTHR23501:SF43">
    <property type="entry name" value="MULTIDRUG TRANSPORTER, PUTATIVE (AFU_ORTHOLOGUE AFUA_6G03040)-RELATED"/>
    <property type="match status" value="1"/>
</dbReference>
<evidence type="ECO:0000259" key="7">
    <source>
        <dbReference type="PROSITE" id="PS50850"/>
    </source>
</evidence>
<keyword evidence="2 6" id="KW-0812">Transmembrane</keyword>
<dbReference type="PANTHER" id="PTHR23501">
    <property type="entry name" value="MAJOR FACILITATOR SUPERFAMILY"/>
    <property type="match status" value="1"/>
</dbReference>
<feature type="transmembrane region" description="Helical" evidence="6">
    <location>
        <begin position="314"/>
        <end position="337"/>
    </location>
</feature>
<feature type="transmembrane region" description="Helical" evidence="6">
    <location>
        <begin position="446"/>
        <end position="466"/>
    </location>
</feature>
<dbReference type="GO" id="GO:0022857">
    <property type="term" value="F:transmembrane transporter activity"/>
    <property type="evidence" value="ECO:0007669"/>
    <property type="project" value="InterPro"/>
</dbReference>
<gene>
    <name evidence="8" type="ORF">EV356DRAFT_513677</name>
</gene>
<dbReference type="PRINTS" id="PR01036">
    <property type="entry name" value="TCRTETB"/>
</dbReference>
<feature type="domain" description="Major facilitator superfamily (MFS) profile" evidence="7">
    <location>
        <begin position="47"/>
        <end position="528"/>
    </location>
</feature>
<evidence type="ECO:0000256" key="4">
    <source>
        <dbReference type="ARBA" id="ARBA00023136"/>
    </source>
</evidence>
<evidence type="ECO:0000313" key="8">
    <source>
        <dbReference type="EMBL" id="KAF2235795.1"/>
    </source>
</evidence>
<keyword evidence="9" id="KW-1185">Reference proteome</keyword>
<feature type="compositionally biased region" description="Basic and acidic residues" evidence="5">
    <location>
        <begin position="540"/>
        <end position="561"/>
    </location>
</feature>
<evidence type="ECO:0000256" key="6">
    <source>
        <dbReference type="SAM" id="Phobius"/>
    </source>
</evidence>
<feature type="transmembrane region" description="Helical" evidence="6">
    <location>
        <begin position="201"/>
        <end position="219"/>
    </location>
</feature>
<protein>
    <submittedName>
        <fullName evidence="8">MFS multidrug transporter-like protein</fullName>
    </submittedName>
</protein>
<evidence type="ECO:0000256" key="2">
    <source>
        <dbReference type="ARBA" id="ARBA00022692"/>
    </source>
</evidence>
<dbReference type="Gene3D" id="1.20.1720.10">
    <property type="entry name" value="Multidrug resistance protein D"/>
    <property type="match status" value="1"/>
</dbReference>
<name>A0A6A6HCG8_VIRVR</name>
<evidence type="ECO:0000256" key="1">
    <source>
        <dbReference type="ARBA" id="ARBA00004141"/>
    </source>
</evidence>
<dbReference type="InterPro" id="IPR020846">
    <property type="entry name" value="MFS_dom"/>
</dbReference>
<comment type="subcellular location">
    <subcellularLocation>
        <location evidence="1">Membrane</location>
        <topology evidence="1">Multi-pass membrane protein</topology>
    </subcellularLocation>
</comment>
<feature type="transmembrane region" description="Helical" evidence="6">
    <location>
        <begin position="240"/>
        <end position="258"/>
    </location>
</feature>
<feature type="transmembrane region" description="Helical" evidence="6">
    <location>
        <begin position="82"/>
        <end position="101"/>
    </location>
</feature>
<feature type="transmembrane region" description="Helical" evidence="6">
    <location>
        <begin position="270"/>
        <end position="293"/>
    </location>
</feature>
<feature type="transmembrane region" description="Helical" evidence="6">
    <location>
        <begin position="380"/>
        <end position="401"/>
    </location>
</feature>
<feature type="transmembrane region" description="Helical" evidence="6">
    <location>
        <begin position="505"/>
        <end position="524"/>
    </location>
</feature>
<dbReference type="EMBL" id="ML991789">
    <property type="protein sequence ID" value="KAF2235795.1"/>
    <property type="molecule type" value="Genomic_DNA"/>
</dbReference>
<evidence type="ECO:0000313" key="9">
    <source>
        <dbReference type="Proteomes" id="UP000800092"/>
    </source>
</evidence>
<feature type="transmembrane region" description="Helical" evidence="6">
    <location>
        <begin position="51"/>
        <end position="70"/>
    </location>
</feature>
<feature type="transmembrane region" description="Helical" evidence="6">
    <location>
        <begin position="174"/>
        <end position="195"/>
    </location>
</feature>
<accession>A0A6A6HCG8</accession>
<evidence type="ECO:0000256" key="5">
    <source>
        <dbReference type="SAM" id="MobiDB-lite"/>
    </source>
</evidence>
<evidence type="ECO:0000256" key="3">
    <source>
        <dbReference type="ARBA" id="ARBA00022989"/>
    </source>
</evidence>
<dbReference type="Proteomes" id="UP000800092">
    <property type="component" value="Unassembled WGS sequence"/>
</dbReference>
<feature type="transmembrane region" description="Helical" evidence="6">
    <location>
        <begin position="113"/>
        <end position="131"/>
    </location>
</feature>
<organism evidence="8 9">
    <name type="scientific">Viridothelium virens</name>
    <name type="common">Speckled blister lichen</name>
    <name type="synonym">Trypethelium virens</name>
    <dbReference type="NCBI Taxonomy" id="1048519"/>
    <lineage>
        <taxon>Eukaryota</taxon>
        <taxon>Fungi</taxon>
        <taxon>Dikarya</taxon>
        <taxon>Ascomycota</taxon>
        <taxon>Pezizomycotina</taxon>
        <taxon>Dothideomycetes</taxon>
        <taxon>Dothideomycetes incertae sedis</taxon>
        <taxon>Trypetheliales</taxon>
        <taxon>Trypetheliaceae</taxon>
        <taxon>Viridothelium</taxon>
    </lineage>
</organism>
<sequence length="576" mass="62376">MTQTSSPVPLDSLGENEKQERRPTPHSFHSIPTWRLVLLSTHKLTEVESSLCLGLFLSLLDTTIVATIFYTLGRDFEASPTLVNWTILSYTLAYVGCAVIYANISNTIGRRNANVSAFVIFIAFSLGAGFAQSIDQLIVCRTFQGVGGAGLYSLTLVIFPEITTPRMHPWVGSIIGMVVAISGVLGPVLGGILARYTSWRWVFWINGPIGSIALIIFAFSWPPQVQFVPLGTRSIRRLDVVGCILLIAASVLFVFAFQDAGLDPHNWHSALFPVSLAVSVFCWIALLAWEFATDRYWSQSIDSVIPLRLFKHRIFATSAIVTMLTGFTYFVVVYSIPFRFEIMNLKSPLGAGLGILPLVGSSATGSILAGFLNSKYDLTFYARVAGSCLVLIGAGLLSTLSNTLQVQNTTYGYQTFVGLGFGLIVAGTTIMVSYEMERRDRATAQGIIAQFRIFGGSLGVAASSAIRGAVDTRELGGPVSPQVISSLTPADTNIRQSYTDAFSESMIVCTIVASASVVVGVLSFKRTAVRGEAKGIQTEQARKGQGEKDEKDAAEAVHQHDRSVFPFELSIAQKKG</sequence>
<dbReference type="InterPro" id="IPR011701">
    <property type="entry name" value="MFS"/>
</dbReference>
<keyword evidence="3 6" id="KW-1133">Transmembrane helix</keyword>
<feature type="transmembrane region" description="Helical" evidence="6">
    <location>
        <begin position="413"/>
        <end position="434"/>
    </location>
</feature>
<keyword evidence="4 6" id="KW-0472">Membrane</keyword>
<dbReference type="AlphaFoldDB" id="A0A6A6HCG8"/>
<dbReference type="SUPFAM" id="SSF103473">
    <property type="entry name" value="MFS general substrate transporter"/>
    <property type="match status" value="1"/>
</dbReference>
<feature type="region of interest" description="Disordered" evidence="5">
    <location>
        <begin position="1"/>
        <end position="27"/>
    </location>
</feature>
<reference evidence="8" key="1">
    <citation type="journal article" date="2020" name="Stud. Mycol.">
        <title>101 Dothideomycetes genomes: a test case for predicting lifestyles and emergence of pathogens.</title>
        <authorList>
            <person name="Haridas S."/>
            <person name="Albert R."/>
            <person name="Binder M."/>
            <person name="Bloem J."/>
            <person name="Labutti K."/>
            <person name="Salamov A."/>
            <person name="Andreopoulos B."/>
            <person name="Baker S."/>
            <person name="Barry K."/>
            <person name="Bills G."/>
            <person name="Bluhm B."/>
            <person name="Cannon C."/>
            <person name="Castanera R."/>
            <person name="Culley D."/>
            <person name="Daum C."/>
            <person name="Ezra D."/>
            <person name="Gonzalez J."/>
            <person name="Henrissat B."/>
            <person name="Kuo A."/>
            <person name="Liang C."/>
            <person name="Lipzen A."/>
            <person name="Lutzoni F."/>
            <person name="Magnuson J."/>
            <person name="Mondo S."/>
            <person name="Nolan M."/>
            <person name="Ohm R."/>
            <person name="Pangilinan J."/>
            <person name="Park H.-J."/>
            <person name="Ramirez L."/>
            <person name="Alfaro M."/>
            <person name="Sun H."/>
            <person name="Tritt A."/>
            <person name="Yoshinaga Y."/>
            <person name="Zwiers L.-H."/>
            <person name="Turgeon B."/>
            <person name="Goodwin S."/>
            <person name="Spatafora J."/>
            <person name="Crous P."/>
            <person name="Grigoriev I."/>
        </authorList>
    </citation>
    <scope>NUCLEOTIDE SEQUENCE</scope>
    <source>
        <strain evidence="8">Tuck. ex Michener</strain>
    </source>
</reference>
<dbReference type="GO" id="GO:0005886">
    <property type="term" value="C:plasma membrane"/>
    <property type="evidence" value="ECO:0007669"/>
    <property type="project" value="TreeGrafter"/>
</dbReference>
<dbReference type="Pfam" id="PF07690">
    <property type="entry name" value="MFS_1"/>
    <property type="match status" value="1"/>
</dbReference>
<dbReference type="Gene3D" id="1.20.1250.20">
    <property type="entry name" value="MFS general substrate transporter like domains"/>
    <property type="match status" value="1"/>
</dbReference>
<feature type="region of interest" description="Disordered" evidence="5">
    <location>
        <begin position="534"/>
        <end position="561"/>
    </location>
</feature>